<evidence type="ECO:0000313" key="1">
    <source>
        <dbReference type="EMBL" id="RRJ62935.1"/>
    </source>
</evidence>
<organism evidence="1 2">
    <name type="scientific">Paenibacillus oralis</name>
    <dbReference type="NCBI Taxonomy" id="2490856"/>
    <lineage>
        <taxon>Bacteria</taxon>
        <taxon>Bacillati</taxon>
        <taxon>Bacillota</taxon>
        <taxon>Bacilli</taxon>
        <taxon>Bacillales</taxon>
        <taxon>Paenibacillaceae</taxon>
        <taxon>Paenibacillus</taxon>
    </lineage>
</organism>
<accession>A0A3P3TXV1</accession>
<proteinExistence type="predicted"/>
<reference evidence="1 2" key="1">
    <citation type="submission" date="2018-11" db="EMBL/GenBank/DDBJ databases">
        <title>Genome sequencing of Paenibacillus sp. KCOM 3021 (= ChDC PVNT-B20).</title>
        <authorList>
            <person name="Kook J.-K."/>
            <person name="Park S.-N."/>
            <person name="Lim Y.K."/>
        </authorList>
    </citation>
    <scope>NUCLEOTIDE SEQUENCE [LARGE SCALE GENOMIC DNA]</scope>
    <source>
        <strain evidence="1 2">KCOM 3021</strain>
    </source>
</reference>
<dbReference type="EMBL" id="RRCN01000001">
    <property type="protein sequence ID" value="RRJ62935.1"/>
    <property type="molecule type" value="Genomic_DNA"/>
</dbReference>
<gene>
    <name evidence="1" type="ORF">EHV15_08355</name>
</gene>
<dbReference type="RefSeq" id="WP_128630814.1">
    <property type="nucleotide sequence ID" value="NZ_RRCN01000001.1"/>
</dbReference>
<name>A0A3P3TXV1_9BACL</name>
<dbReference type="AlphaFoldDB" id="A0A3P3TXV1"/>
<evidence type="ECO:0000313" key="2">
    <source>
        <dbReference type="Proteomes" id="UP000267017"/>
    </source>
</evidence>
<comment type="caution">
    <text evidence="1">The sequence shown here is derived from an EMBL/GenBank/DDBJ whole genome shotgun (WGS) entry which is preliminary data.</text>
</comment>
<protein>
    <recommendedName>
        <fullName evidence="3">GNAT family N-acetyltransferase</fullName>
    </recommendedName>
</protein>
<keyword evidence="2" id="KW-1185">Reference proteome</keyword>
<dbReference type="OrthoDB" id="9800543at2"/>
<sequence>MSRHEIEIEIDELTPCLIHRESGEYYKTVVEPLSKSDLPMLTKRHGWGNFDWSIEHAAPNRHVYKLRVEGSDVIQGLISFEITQGYVDVFLVESAPWNIGAVTKEFVGVGAHLFAIACKHSFELGFDGVIAFTSKTNLISHYEDTLGAIRIGGHLMTIETSAAYKLVERYFGKGEAK</sequence>
<evidence type="ECO:0008006" key="3">
    <source>
        <dbReference type="Google" id="ProtNLM"/>
    </source>
</evidence>
<dbReference type="Proteomes" id="UP000267017">
    <property type="component" value="Unassembled WGS sequence"/>
</dbReference>